<organism evidence="1 2">
    <name type="scientific">Violaceomyces palustris</name>
    <dbReference type="NCBI Taxonomy" id="1673888"/>
    <lineage>
        <taxon>Eukaryota</taxon>
        <taxon>Fungi</taxon>
        <taxon>Dikarya</taxon>
        <taxon>Basidiomycota</taxon>
        <taxon>Ustilaginomycotina</taxon>
        <taxon>Ustilaginomycetes</taxon>
        <taxon>Violaceomycetales</taxon>
        <taxon>Violaceomycetaceae</taxon>
        <taxon>Violaceomyces</taxon>
    </lineage>
</organism>
<keyword evidence="2" id="KW-1185">Reference proteome</keyword>
<gene>
    <name evidence="1" type="ORF">IE53DRAFT_330724</name>
</gene>
<evidence type="ECO:0000313" key="1">
    <source>
        <dbReference type="EMBL" id="PWN50184.1"/>
    </source>
</evidence>
<protein>
    <submittedName>
        <fullName evidence="1">DnaJ-domain-containing protein</fullName>
    </submittedName>
</protein>
<evidence type="ECO:0000313" key="2">
    <source>
        <dbReference type="Proteomes" id="UP000245626"/>
    </source>
</evidence>
<name>A0ACD0NWT4_9BASI</name>
<dbReference type="EMBL" id="KZ819959">
    <property type="protein sequence ID" value="PWN50184.1"/>
    <property type="molecule type" value="Genomic_DNA"/>
</dbReference>
<proteinExistence type="predicted"/>
<reference evidence="1 2" key="1">
    <citation type="journal article" date="2018" name="Mol. Biol. Evol.">
        <title>Broad Genomic Sampling Reveals a Smut Pathogenic Ancestry of the Fungal Clade Ustilaginomycotina.</title>
        <authorList>
            <person name="Kijpornyongpan T."/>
            <person name="Mondo S.J."/>
            <person name="Barry K."/>
            <person name="Sandor L."/>
            <person name="Lee J."/>
            <person name="Lipzen A."/>
            <person name="Pangilinan J."/>
            <person name="LaButti K."/>
            <person name="Hainaut M."/>
            <person name="Henrissat B."/>
            <person name="Grigoriev I.V."/>
            <person name="Spatafora J.W."/>
            <person name="Aime M.C."/>
        </authorList>
    </citation>
    <scope>NUCLEOTIDE SEQUENCE [LARGE SCALE GENOMIC DNA]</scope>
    <source>
        <strain evidence="1 2">SA 807</strain>
    </source>
</reference>
<accession>A0ACD0NWT4</accession>
<sequence length="462" mass="51756">MADAAAKTPAAQAVQDDKPRNISRDGDKIADMEYYDLLGVPGDVTEIDLKKAYRRAAIKNHPDKGGDEETFKMIGEAYRVLSDSNLRADYDRYGKKKPTDEVGLKEATDMFGSLFGGERFVDLIGEISLIKDFSKASEIMMTEEEKEEMEKQMRAEHKKANGEGSVAEGTTSSATDTTAVNAEAGTSMTSHDGKKAQQDAKAKSKITPEQRQKLEEFEKEKEENEKKRIDDLTRKLIDRIRPFVEAKNPGDKDDSETRLFEKKMREEAEDLKLESFGVELLHAIGNVYLMKATTFVKTKKHSFLGLSGFMSRMKEKGNIVKETWGMLGSALNVKASMDELARRQEKGEIPEDELRALEQDMSGKMLLATWRGTRLEVTTILRQVCDNVLNEKGVDDRTLLNRARALAFLGVIYKEVKPDEGDDERRELERLVAEAGSKKKKSKKEKKTSPTSTPAPTAPPPS</sequence>
<dbReference type="Proteomes" id="UP000245626">
    <property type="component" value="Unassembled WGS sequence"/>
</dbReference>